<evidence type="ECO:0000313" key="1">
    <source>
        <dbReference type="EMBL" id="MBX44208.1"/>
    </source>
</evidence>
<dbReference type="AlphaFoldDB" id="A0A2P2NNW1"/>
<proteinExistence type="predicted"/>
<sequence>MHSGFIKDKHFSLTPKKTLFKHYKKENKLSTFSK</sequence>
<dbReference type="EMBL" id="GGEC01063724">
    <property type="protein sequence ID" value="MBX44208.1"/>
    <property type="molecule type" value="Transcribed_RNA"/>
</dbReference>
<accession>A0A2P2NNW1</accession>
<reference evidence="1" key="1">
    <citation type="submission" date="2018-02" db="EMBL/GenBank/DDBJ databases">
        <title>Rhizophora mucronata_Transcriptome.</title>
        <authorList>
            <person name="Meera S.P."/>
            <person name="Sreeshan A."/>
            <person name="Augustine A."/>
        </authorList>
    </citation>
    <scope>NUCLEOTIDE SEQUENCE</scope>
    <source>
        <tissue evidence="1">Leaf</tissue>
    </source>
</reference>
<organism evidence="1">
    <name type="scientific">Rhizophora mucronata</name>
    <name type="common">Asiatic mangrove</name>
    <dbReference type="NCBI Taxonomy" id="61149"/>
    <lineage>
        <taxon>Eukaryota</taxon>
        <taxon>Viridiplantae</taxon>
        <taxon>Streptophyta</taxon>
        <taxon>Embryophyta</taxon>
        <taxon>Tracheophyta</taxon>
        <taxon>Spermatophyta</taxon>
        <taxon>Magnoliopsida</taxon>
        <taxon>eudicotyledons</taxon>
        <taxon>Gunneridae</taxon>
        <taxon>Pentapetalae</taxon>
        <taxon>rosids</taxon>
        <taxon>fabids</taxon>
        <taxon>Malpighiales</taxon>
        <taxon>Rhizophoraceae</taxon>
        <taxon>Rhizophora</taxon>
    </lineage>
</organism>
<protein>
    <submittedName>
        <fullName evidence="1">Uncharacterized protein</fullName>
    </submittedName>
</protein>
<name>A0A2P2NNW1_RHIMU</name>